<dbReference type="AlphaFoldDB" id="A0A239H0I4"/>
<dbReference type="PANTHER" id="PTHR34220">
    <property type="entry name" value="SENSOR HISTIDINE KINASE YPDA"/>
    <property type="match status" value="1"/>
</dbReference>
<reference evidence="4" key="1">
    <citation type="submission" date="2017-06" db="EMBL/GenBank/DDBJ databases">
        <authorList>
            <person name="Varghese N."/>
            <person name="Submissions S."/>
        </authorList>
    </citation>
    <scope>NUCLEOTIDE SEQUENCE [LARGE SCALE GENOMIC DNA]</scope>
    <source>
        <strain evidence="4">5C</strain>
    </source>
</reference>
<gene>
    <name evidence="3" type="ORF">SAMN06295967_12124</name>
</gene>
<feature type="transmembrane region" description="Helical" evidence="1">
    <location>
        <begin position="32"/>
        <end position="53"/>
    </location>
</feature>
<dbReference type="OrthoDB" id="823532at2"/>
<keyword evidence="4" id="KW-1185">Reference proteome</keyword>
<keyword evidence="1" id="KW-1133">Transmembrane helix</keyword>
<dbReference type="InterPro" id="IPR010559">
    <property type="entry name" value="Sig_transdc_His_kin_internal"/>
</dbReference>
<evidence type="ECO:0000256" key="1">
    <source>
        <dbReference type="SAM" id="Phobius"/>
    </source>
</evidence>
<dbReference type="GO" id="GO:0016020">
    <property type="term" value="C:membrane"/>
    <property type="evidence" value="ECO:0007669"/>
    <property type="project" value="InterPro"/>
</dbReference>
<proteinExistence type="predicted"/>
<name>A0A239H0I4_9BACT</name>
<keyword evidence="3" id="KW-0418">Kinase</keyword>
<evidence type="ECO:0000313" key="3">
    <source>
        <dbReference type="EMBL" id="SNS74692.1"/>
    </source>
</evidence>
<sequence>MKKSGLNNNKKRLTDNFSIENHLIKRLIHNPFLLVLASLFLYLALDIFSYLMLYEKESINIKFALLNLAFAFSCSYFSLIFLLNFDKKLSIIGFFLFILIFILCSSLIYAKVFILLEIQPGPFKRHLIHGILRTYQFTIFGVFIWLVLKVIYGSFEKMKIKLEYKQLQINHYSLQLNPHFLFNTLLSLNHQIRKHSLDLHTQIVEFAHFLRYGFKNIEEENTLQEEVHALKSYIECQRLRFEEALALEFDVDLDNTLSSSLHFPKMILLTITENIFKHGDYKDQNNPVKIAGKLIENSGVITFHFSSQNNTKKRNFIEQNKTGLSTIEDILAYHFKDGYSLQYQKLNNQFHLNLQVNYDQRI</sequence>
<evidence type="ECO:0000313" key="4">
    <source>
        <dbReference type="Proteomes" id="UP000198480"/>
    </source>
</evidence>
<feature type="domain" description="Signal transduction histidine kinase internal region" evidence="2">
    <location>
        <begin position="168"/>
        <end position="244"/>
    </location>
</feature>
<dbReference type="RefSeq" id="WP_089242466.1">
    <property type="nucleotide sequence ID" value="NZ_FZOK01000021.1"/>
</dbReference>
<feature type="transmembrane region" description="Helical" evidence="1">
    <location>
        <begin position="65"/>
        <end position="85"/>
    </location>
</feature>
<dbReference type="EMBL" id="FZOK01000021">
    <property type="protein sequence ID" value="SNS74692.1"/>
    <property type="molecule type" value="Genomic_DNA"/>
</dbReference>
<accession>A0A239H0I4</accession>
<feature type="transmembrane region" description="Helical" evidence="1">
    <location>
        <begin position="137"/>
        <end position="155"/>
    </location>
</feature>
<dbReference type="InterPro" id="IPR050640">
    <property type="entry name" value="Bact_2-comp_sensor_kinase"/>
</dbReference>
<protein>
    <submittedName>
        <fullName evidence="3">Histidine kinase</fullName>
    </submittedName>
</protein>
<dbReference type="Proteomes" id="UP000198480">
    <property type="component" value="Unassembled WGS sequence"/>
</dbReference>
<evidence type="ECO:0000259" key="2">
    <source>
        <dbReference type="Pfam" id="PF06580"/>
    </source>
</evidence>
<feature type="transmembrane region" description="Helical" evidence="1">
    <location>
        <begin position="91"/>
        <end position="116"/>
    </location>
</feature>
<organism evidence="3 4">
    <name type="scientific">Belliella buryatensis</name>
    <dbReference type="NCBI Taxonomy" id="1500549"/>
    <lineage>
        <taxon>Bacteria</taxon>
        <taxon>Pseudomonadati</taxon>
        <taxon>Bacteroidota</taxon>
        <taxon>Cytophagia</taxon>
        <taxon>Cytophagales</taxon>
        <taxon>Cyclobacteriaceae</taxon>
        <taxon>Belliella</taxon>
    </lineage>
</organism>
<dbReference type="PANTHER" id="PTHR34220:SF7">
    <property type="entry name" value="SENSOR HISTIDINE KINASE YPDA"/>
    <property type="match status" value="1"/>
</dbReference>
<dbReference type="GO" id="GO:0000155">
    <property type="term" value="F:phosphorelay sensor kinase activity"/>
    <property type="evidence" value="ECO:0007669"/>
    <property type="project" value="InterPro"/>
</dbReference>
<keyword evidence="1" id="KW-0472">Membrane</keyword>
<keyword evidence="3" id="KW-0808">Transferase</keyword>
<dbReference type="Pfam" id="PF06580">
    <property type="entry name" value="His_kinase"/>
    <property type="match status" value="1"/>
</dbReference>
<keyword evidence="1" id="KW-0812">Transmembrane</keyword>